<dbReference type="GO" id="GO:0016272">
    <property type="term" value="C:prefoldin complex"/>
    <property type="evidence" value="ECO:0007669"/>
    <property type="project" value="InterPro"/>
</dbReference>
<dbReference type="GO" id="GO:0051082">
    <property type="term" value="F:unfolded protein binding"/>
    <property type="evidence" value="ECO:0007669"/>
    <property type="project" value="InterPro"/>
</dbReference>
<dbReference type="OMA" id="NGNIFFC"/>
<dbReference type="OrthoDB" id="1894836at2759"/>
<proteinExistence type="inferred from homology"/>
<organism evidence="2 3">
    <name type="scientific">Macleaya cordata</name>
    <name type="common">Five-seeded plume-poppy</name>
    <name type="synonym">Bocconia cordata</name>
    <dbReference type="NCBI Taxonomy" id="56857"/>
    <lineage>
        <taxon>Eukaryota</taxon>
        <taxon>Viridiplantae</taxon>
        <taxon>Streptophyta</taxon>
        <taxon>Embryophyta</taxon>
        <taxon>Tracheophyta</taxon>
        <taxon>Spermatophyta</taxon>
        <taxon>Magnoliopsida</taxon>
        <taxon>Ranunculales</taxon>
        <taxon>Papaveraceae</taxon>
        <taxon>Papaveroideae</taxon>
        <taxon>Macleaya</taxon>
    </lineage>
</organism>
<evidence type="ECO:0000313" key="2">
    <source>
        <dbReference type="EMBL" id="OVA18431.1"/>
    </source>
</evidence>
<dbReference type="InterPro" id="IPR002777">
    <property type="entry name" value="PFD_beta-like"/>
</dbReference>
<dbReference type="InterPro" id="IPR009053">
    <property type="entry name" value="Prefoldin"/>
</dbReference>
<gene>
    <name evidence="2" type="ORF">BVC80_1833g101</name>
</gene>
<dbReference type="STRING" id="56857.A0A200R6S3"/>
<sequence>MANSGVAAASPASSATAYGAEDSKHNLLKQMRSHEVSIAELNSLSSSRAVYQKNGNLFFRTTVQKVVANEQRQLALAKAKLQQLNST</sequence>
<evidence type="ECO:0000313" key="3">
    <source>
        <dbReference type="Proteomes" id="UP000195402"/>
    </source>
</evidence>
<reference evidence="2 3" key="1">
    <citation type="journal article" date="2017" name="Mol. Plant">
        <title>The Genome of Medicinal Plant Macleaya cordata Provides New Insights into Benzylisoquinoline Alkaloids Metabolism.</title>
        <authorList>
            <person name="Liu X."/>
            <person name="Liu Y."/>
            <person name="Huang P."/>
            <person name="Ma Y."/>
            <person name="Qing Z."/>
            <person name="Tang Q."/>
            <person name="Cao H."/>
            <person name="Cheng P."/>
            <person name="Zheng Y."/>
            <person name="Yuan Z."/>
            <person name="Zhou Y."/>
            <person name="Liu J."/>
            <person name="Tang Z."/>
            <person name="Zhuo Y."/>
            <person name="Zhang Y."/>
            <person name="Yu L."/>
            <person name="Huang J."/>
            <person name="Yang P."/>
            <person name="Peng Q."/>
            <person name="Zhang J."/>
            <person name="Jiang W."/>
            <person name="Zhang Z."/>
            <person name="Lin K."/>
            <person name="Ro D.K."/>
            <person name="Chen X."/>
            <person name="Xiong X."/>
            <person name="Shang Y."/>
            <person name="Huang S."/>
            <person name="Zeng J."/>
        </authorList>
    </citation>
    <scope>NUCLEOTIDE SEQUENCE [LARGE SCALE GENOMIC DNA]</scope>
    <source>
        <strain evidence="3">cv. BLH2017</strain>
        <tissue evidence="2">Root</tissue>
    </source>
</reference>
<protein>
    <submittedName>
        <fullName evidence="2">Prefoldin beta-like</fullName>
    </submittedName>
</protein>
<dbReference type="Gene3D" id="1.10.287.370">
    <property type="match status" value="1"/>
</dbReference>
<dbReference type="FunCoup" id="A0A200R6S3">
    <property type="interactions" value="29"/>
</dbReference>
<dbReference type="InParanoid" id="A0A200R6S3"/>
<keyword evidence="3" id="KW-1185">Reference proteome</keyword>
<comment type="caution">
    <text evidence="2">The sequence shown here is derived from an EMBL/GenBank/DDBJ whole genome shotgun (WGS) entry which is preliminary data.</text>
</comment>
<dbReference type="EMBL" id="MVGT01000436">
    <property type="protein sequence ID" value="OVA18431.1"/>
    <property type="molecule type" value="Genomic_DNA"/>
</dbReference>
<dbReference type="AlphaFoldDB" id="A0A200R6S3"/>
<dbReference type="Pfam" id="PF01920">
    <property type="entry name" value="Prefoldin_2"/>
    <property type="match status" value="1"/>
</dbReference>
<dbReference type="Proteomes" id="UP000195402">
    <property type="component" value="Unassembled WGS sequence"/>
</dbReference>
<accession>A0A200R6S3</accession>
<dbReference type="SUPFAM" id="SSF46579">
    <property type="entry name" value="Prefoldin"/>
    <property type="match status" value="1"/>
</dbReference>
<dbReference type="GO" id="GO:0009409">
    <property type="term" value="P:response to cold"/>
    <property type="evidence" value="ECO:0007669"/>
    <property type="project" value="UniProtKB-ARBA"/>
</dbReference>
<comment type="similarity">
    <text evidence="1">Belongs to the prefoldin subunit beta family.</text>
</comment>
<evidence type="ECO:0000256" key="1">
    <source>
        <dbReference type="ARBA" id="ARBA00008045"/>
    </source>
</evidence>
<dbReference type="GO" id="GO:0006457">
    <property type="term" value="P:protein folding"/>
    <property type="evidence" value="ECO:0007669"/>
    <property type="project" value="InterPro"/>
</dbReference>
<name>A0A200R6S3_MACCD</name>